<dbReference type="SUPFAM" id="SSF161098">
    <property type="entry name" value="MetI-like"/>
    <property type="match status" value="1"/>
</dbReference>
<dbReference type="NCBIfam" id="TIGR03004">
    <property type="entry name" value="ectoine_ehuC"/>
    <property type="match status" value="1"/>
</dbReference>
<evidence type="ECO:0000313" key="12">
    <source>
        <dbReference type="Proteomes" id="UP001500908"/>
    </source>
</evidence>
<dbReference type="Pfam" id="PF00528">
    <property type="entry name" value="BPD_transp_1"/>
    <property type="match status" value="1"/>
</dbReference>
<evidence type="ECO:0000256" key="4">
    <source>
        <dbReference type="ARBA" id="ARBA00022692"/>
    </source>
</evidence>
<dbReference type="PANTHER" id="PTHR30614:SF0">
    <property type="entry name" value="L-CYSTINE TRANSPORT SYSTEM PERMEASE PROTEIN TCYL"/>
    <property type="match status" value="1"/>
</dbReference>
<keyword evidence="6 8" id="KW-1133">Transmembrane helix</keyword>
<name>A0ABP7FYR7_9ACTN</name>
<dbReference type="InterPro" id="IPR035906">
    <property type="entry name" value="MetI-like_sf"/>
</dbReference>
<dbReference type="Proteomes" id="UP001500908">
    <property type="component" value="Unassembled WGS sequence"/>
</dbReference>
<feature type="domain" description="ABC transmembrane type-1" evidence="10">
    <location>
        <begin position="33"/>
        <end position="219"/>
    </location>
</feature>
<evidence type="ECO:0000256" key="7">
    <source>
        <dbReference type="ARBA" id="ARBA00023136"/>
    </source>
</evidence>
<evidence type="ECO:0000256" key="9">
    <source>
        <dbReference type="SAM" id="MobiDB-lite"/>
    </source>
</evidence>
<dbReference type="InterPro" id="IPR043429">
    <property type="entry name" value="ArtM/GltK/GlnP/TcyL/YhdX-like"/>
</dbReference>
<evidence type="ECO:0000259" key="10">
    <source>
        <dbReference type="PROSITE" id="PS50928"/>
    </source>
</evidence>
<dbReference type="InterPro" id="IPR014342">
    <property type="entry name" value="Ectoine_EhuC"/>
</dbReference>
<evidence type="ECO:0000256" key="8">
    <source>
        <dbReference type="RuleBase" id="RU363032"/>
    </source>
</evidence>
<dbReference type="Gene3D" id="1.10.3720.10">
    <property type="entry name" value="MetI-like"/>
    <property type="match status" value="1"/>
</dbReference>
<keyword evidence="7 8" id="KW-0472">Membrane</keyword>
<comment type="similarity">
    <text evidence="8">Belongs to the binding-protein-dependent transport system permease family.</text>
</comment>
<dbReference type="EMBL" id="BAABDD010000016">
    <property type="protein sequence ID" value="GAA3751860.1"/>
    <property type="molecule type" value="Genomic_DNA"/>
</dbReference>
<evidence type="ECO:0000256" key="3">
    <source>
        <dbReference type="ARBA" id="ARBA00022475"/>
    </source>
</evidence>
<proteinExistence type="inferred from homology"/>
<keyword evidence="12" id="KW-1185">Reference proteome</keyword>
<feature type="region of interest" description="Disordered" evidence="9">
    <location>
        <begin position="233"/>
        <end position="264"/>
    </location>
</feature>
<evidence type="ECO:0000256" key="6">
    <source>
        <dbReference type="ARBA" id="ARBA00022989"/>
    </source>
</evidence>
<protein>
    <submittedName>
        <fullName evidence="11">Ectoine/hydroxyectoine ABC transporter permease subunit EhuC</fullName>
    </submittedName>
</protein>
<dbReference type="PROSITE" id="PS50928">
    <property type="entry name" value="ABC_TM1"/>
    <property type="match status" value="1"/>
</dbReference>
<dbReference type="CDD" id="cd06261">
    <property type="entry name" value="TM_PBP2"/>
    <property type="match status" value="1"/>
</dbReference>
<feature type="transmembrane region" description="Helical" evidence="8">
    <location>
        <begin position="7"/>
        <end position="23"/>
    </location>
</feature>
<dbReference type="PANTHER" id="PTHR30614">
    <property type="entry name" value="MEMBRANE COMPONENT OF AMINO ACID ABC TRANSPORTER"/>
    <property type="match status" value="1"/>
</dbReference>
<comment type="caution">
    <text evidence="11">The sequence shown here is derived from an EMBL/GenBank/DDBJ whole genome shotgun (WGS) entry which is preliminary data.</text>
</comment>
<dbReference type="InterPro" id="IPR010065">
    <property type="entry name" value="AA_ABC_transptr_permease_3TM"/>
</dbReference>
<feature type="transmembrane region" description="Helical" evidence="8">
    <location>
        <begin position="71"/>
        <end position="92"/>
    </location>
</feature>
<feature type="transmembrane region" description="Helical" evidence="8">
    <location>
        <begin position="201"/>
        <end position="225"/>
    </location>
</feature>
<dbReference type="NCBIfam" id="TIGR01726">
    <property type="entry name" value="HEQRo_perm_3TM"/>
    <property type="match status" value="1"/>
</dbReference>
<keyword evidence="3" id="KW-1003">Cell membrane</keyword>
<feature type="transmembrane region" description="Helical" evidence="8">
    <location>
        <begin position="98"/>
        <end position="119"/>
    </location>
</feature>
<evidence type="ECO:0000256" key="2">
    <source>
        <dbReference type="ARBA" id="ARBA00022448"/>
    </source>
</evidence>
<dbReference type="InterPro" id="IPR000515">
    <property type="entry name" value="MetI-like"/>
</dbReference>
<comment type="subcellular location">
    <subcellularLocation>
        <location evidence="1 8">Cell membrane</location>
        <topology evidence="1 8">Multi-pass membrane protein</topology>
    </subcellularLocation>
</comment>
<accession>A0ABP7FYR7</accession>
<feature type="transmembrane region" description="Helical" evidence="8">
    <location>
        <begin position="35"/>
        <end position="59"/>
    </location>
</feature>
<keyword evidence="2 8" id="KW-0813">Transport</keyword>
<reference evidence="12" key="1">
    <citation type="journal article" date="2019" name="Int. J. Syst. Evol. Microbiol.">
        <title>The Global Catalogue of Microorganisms (GCM) 10K type strain sequencing project: providing services to taxonomists for standard genome sequencing and annotation.</title>
        <authorList>
            <consortium name="The Broad Institute Genomics Platform"/>
            <consortium name="The Broad Institute Genome Sequencing Center for Infectious Disease"/>
            <person name="Wu L."/>
            <person name="Ma J."/>
        </authorList>
    </citation>
    <scope>NUCLEOTIDE SEQUENCE [LARGE SCALE GENOMIC DNA]</scope>
    <source>
        <strain evidence="12">JCM 17137</strain>
    </source>
</reference>
<gene>
    <name evidence="11" type="primary">ehuC</name>
    <name evidence="11" type="ORF">GCM10022402_33620</name>
</gene>
<feature type="transmembrane region" description="Helical" evidence="8">
    <location>
        <begin position="167"/>
        <end position="189"/>
    </location>
</feature>
<keyword evidence="4 8" id="KW-0812">Transmembrane</keyword>
<evidence type="ECO:0000313" key="11">
    <source>
        <dbReference type="EMBL" id="GAA3751860.1"/>
    </source>
</evidence>
<evidence type="ECO:0000256" key="1">
    <source>
        <dbReference type="ARBA" id="ARBA00004651"/>
    </source>
</evidence>
<organism evidence="11 12">
    <name type="scientific">Salinactinospora qingdaonensis</name>
    <dbReference type="NCBI Taxonomy" id="702744"/>
    <lineage>
        <taxon>Bacteria</taxon>
        <taxon>Bacillati</taxon>
        <taxon>Actinomycetota</taxon>
        <taxon>Actinomycetes</taxon>
        <taxon>Streptosporangiales</taxon>
        <taxon>Nocardiopsidaceae</taxon>
        <taxon>Salinactinospora</taxon>
    </lineage>
</organism>
<sequence length="264" mass="28646">MAALSDWLAGIAGYLYDIVLFFVDRLPLYLEGAYYTLVITLGGCALAFVLAMIVGVIGSTDNPVGRVVANVYVEFFRGVAALVLMFWLFYGLPNVTPYQLAPVFAAILALGLNVGAYGAENVRGAIKAVPKAQYEATVALNLRWFQRMRLVILPQAWAQMLPTFGNLVIELMKGSAVVALIAISDLTFVARQQSSASGQTLAAFASALVMYFVIAQTLQLGVRVLERRANRKLGRLPARGRSPRPPRSPRSPRSPKVRAVGGVR</sequence>
<evidence type="ECO:0000256" key="5">
    <source>
        <dbReference type="ARBA" id="ARBA00022970"/>
    </source>
</evidence>
<keyword evidence="5" id="KW-0029">Amino-acid transport</keyword>